<protein>
    <recommendedName>
        <fullName evidence="8">TIGR00297 family protein</fullName>
    </recommendedName>
</protein>
<dbReference type="AlphaFoldDB" id="A0A0W8EF45"/>
<evidence type="ECO:0000256" key="1">
    <source>
        <dbReference type="ARBA" id="ARBA00004141"/>
    </source>
</evidence>
<dbReference type="InterPro" id="IPR002794">
    <property type="entry name" value="DUF92_TMEM19"/>
</dbReference>
<keyword evidence="4 6" id="KW-1133">Transmembrane helix</keyword>
<evidence type="ECO:0000256" key="6">
    <source>
        <dbReference type="SAM" id="Phobius"/>
    </source>
</evidence>
<dbReference type="PANTHER" id="PTHR13353">
    <property type="entry name" value="TRANSMEMBRANE PROTEIN 19"/>
    <property type="match status" value="1"/>
</dbReference>
<gene>
    <name evidence="7" type="ORF">ASZ90_016727</name>
</gene>
<feature type="transmembrane region" description="Helical" evidence="6">
    <location>
        <begin position="49"/>
        <end position="80"/>
    </location>
</feature>
<reference evidence="7" key="1">
    <citation type="journal article" date="2015" name="Proc. Natl. Acad. Sci. U.S.A.">
        <title>Networks of energetic and metabolic interactions define dynamics in microbial communities.</title>
        <authorList>
            <person name="Embree M."/>
            <person name="Liu J.K."/>
            <person name="Al-Bassam M.M."/>
            <person name="Zengler K."/>
        </authorList>
    </citation>
    <scope>NUCLEOTIDE SEQUENCE</scope>
</reference>
<evidence type="ECO:0000256" key="4">
    <source>
        <dbReference type="ARBA" id="ARBA00022989"/>
    </source>
</evidence>
<comment type="subcellular location">
    <subcellularLocation>
        <location evidence="1">Membrane</location>
        <topology evidence="1">Multi-pass membrane protein</topology>
    </subcellularLocation>
</comment>
<proteinExistence type="inferred from homology"/>
<keyword evidence="3 6" id="KW-0812">Transmembrane</keyword>
<feature type="transmembrane region" description="Helical" evidence="6">
    <location>
        <begin position="12"/>
        <end position="37"/>
    </location>
</feature>
<evidence type="ECO:0000256" key="2">
    <source>
        <dbReference type="ARBA" id="ARBA00009012"/>
    </source>
</evidence>
<feature type="transmembrane region" description="Helical" evidence="6">
    <location>
        <begin position="116"/>
        <end position="135"/>
    </location>
</feature>
<dbReference type="GO" id="GO:0016020">
    <property type="term" value="C:membrane"/>
    <property type="evidence" value="ECO:0007669"/>
    <property type="project" value="UniProtKB-SubCell"/>
</dbReference>
<feature type="transmembrane region" description="Helical" evidence="6">
    <location>
        <begin position="164"/>
        <end position="183"/>
    </location>
</feature>
<feature type="transmembrane region" description="Helical" evidence="6">
    <location>
        <begin position="377"/>
        <end position="398"/>
    </location>
</feature>
<dbReference type="NCBIfam" id="TIGR00297">
    <property type="entry name" value="TIGR00297 family protein"/>
    <property type="match status" value="1"/>
</dbReference>
<feature type="transmembrane region" description="Helical" evidence="6">
    <location>
        <begin position="92"/>
        <end position="111"/>
    </location>
</feature>
<comment type="caution">
    <text evidence="7">The sequence shown here is derived from an EMBL/GenBank/DDBJ whole genome shotgun (WGS) entry which is preliminary data.</text>
</comment>
<comment type="similarity">
    <text evidence="2">Belongs to the TMEM19 family.</text>
</comment>
<dbReference type="PANTHER" id="PTHR13353:SF5">
    <property type="entry name" value="TRANSMEMBRANE PROTEIN 19"/>
    <property type="match status" value="1"/>
</dbReference>
<evidence type="ECO:0000256" key="3">
    <source>
        <dbReference type="ARBA" id="ARBA00022692"/>
    </source>
</evidence>
<feature type="transmembrane region" description="Helical" evidence="6">
    <location>
        <begin position="195"/>
        <end position="221"/>
    </location>
</feature>
<keyword evidence="5 6" id="KW-0472">Membrane</keyword>
<name>A0A0W8EF45_9ZZZZ</name>
<feature type="transmembrane region" description="Helical" evidence="6">
    <location>
        <begin position="324"/>
        <end position="357"/>
    </location>
</feature>
<dbReference type="EMBL" id="LNQE01001763">
    <property type="protein sequence ID" value="KUG07157.1"/>
    <property type="molecule type" value="Genomic_DNA"/>
</dbReference>
<dbReference type="Pfam" id="PF01940">
    <property type="entry name" value="DUF92"/>
    <property type="match status" value="1"/>
</dbReference>
<sequence>MSDQFGDRLGAILALSFVLIAPVIQPPWVLTIMIVLFSSTLYLIRRTRFLALALIPIAALYGLGLLPLIVFSCTLTIMVMGDLAFRWGEGGLPSYIAYILAAFTACILVMIYLREFIPLVILFGVVVAVLLKAILRGREDALMIEALGIAMTMYLIAELNYEADLVLILAAVVIAFAFGFFSYRTKTADVSGLFSGALIGIILIVFADIRWFLVMLAFFILGSVSTRFRYGEKERMGVEQTHGGARGYINVFANGSVSATAAVLWGITGNPLCAALFVGSVATAAADTMASEIGVTGGDPYLITTFDRVPPGTNGGITVVGETVAAAGAFIVSVIAFLLGVIPLPLVAIGTLAGFIGTNIDSLVGAVIENRGVFGNAGTNLAATAGGGIAALLLAVILL</sequence>
<evidence type="ECO:0008006" key="8">
    <source>
        <dbReference type="Google" id="ProtNLM"/>
    </source>
</evidence>
<accession>A0A0W8EF45</accession>
<evidence type="ECO:0000256" key="5">
    <source>
        <dbReference type="ARBA" id="ARBA00023136"/>
    </source>
</evidence>
<organism evidence="7">
    <name type="scientific">hydrocarbon metagenome</name>
    <dbReference type="NCBI Taxonomy" id="938273"/>
    <lineage>
        <taxon>unclassified sequences</taxon>
        <taxon>metagenomes</taxon>
        <taxon>ecological metagenomes</taxon>
    </lineage>
</organism>
<evidence type="ECO:0000313" key="7">
    <source>
        <dbReference type="EMBL" id="KUG07157.1"/>
    </source>
</evidence>